<reference evidence="3" key="1">
    <citation type="journal article" date="2019" name="Int. J. Syst. Evol. Microbiol.">
        <title>The Global Catalogue of Microorganisms (GCM) 10K type strain sequencing project: providing services to taxonomists for standard genome sequencing and annotation.</title>
        <authorList>
            <consortium name="The Broad Institute Genomics Platform"/>
            <consortium name="The Broad Institute Genome Sequencing Center for Infectious Disease"/>
            <person name="Wu L."/>
            <person name="Ma J."/>
        </authorList>
    </citation>
    <scope>NUCLEOTIDE SEQUENCE [LARGE SCALE GENOMIC DNA]</scope>
    <source>
        <strain evidence="3">CCUG 49560</strain>
    </source>
</reference>
<gene>
    <name evidence="2" type="ORF">ACFO8L_09010</name>
</gene>
<evidence type="ECO:0000313" key="3">
    <source>
        <dbReference type="Proteomes" id="UP001595891"/>
    </source>
</evidence>
<dbReference type="RefSeq" id="WP_262846897.1">
    <property type="nucleotide sequence ID" value="NZ_JANZYP010000053.1"/>
</dbReference>
<dbReference type="InterPro" id="IPR036291">
    <property type="entry name" value="NAD(P)-bd_dom_sf"/>
</dbReference>
<name>A0ABV9EBE0_9ACTN</name>
<dbReference type="EMBL" id="JBHSFN010000004">
    <property type="protein sequence ID" value="MFC4586210.1"/>
    <property type="molecule type" value="Genomic_DNA"/>
</dbReference>
<keyword evidence="3" id="KW-1185">Reference proteome</keyword>
<evidence type="ECO:0000259" key="1">
    <source>
        <dbReference type="Pfam" id="PF01370"/>
    </source>
</evidence>
<sequence length="64" mass="6977">MRTVLVTGGTGTTGRRVAAFLRARGVAVRTASRHPVAGDDQHVIFDCEEPRSFRDYLLDASTTN</sequence>
<accession>A0ABV9EBE0</accession>
<dbReference type="Gene3D" id="3.40.50.720">
    <property type="entry name" value="NAD(P)-binding Rossmann-like Domain"/>
    <property type="match status" value="1"/>
</dbReference>
<protein>
    <submittedName>
        <fullName evidence="2">NAD-dependent epimerase/dehydratase family protein</fullName>
    </submittedName>
</protein>
<dbReference type="InterPro" id="IPR001509">
    <property type="entry name" value="Epimerase_deHydtase"/>
</dbReference>
<evidence type="ECO:0000313" key="2">
    <source>
        <dbReference type="EMBL" id="MFC4586210.1"/>
    </source>
</evidence>
<comment type="caution">
    <text evidence="2">The sequence shown here is derived from an EMBL/GenBank/DDBJ whole genome shotgun (WGS) entry which is preliminary data.</text>
</comment>
<dbReference type="Proteomes" id="UP001595891">
    <property type="component" value="Unassembled WGS sequence"/>
</dbReference>
<dbReference type="SUPFAM" id="SSF51735">
    <property type="entry name" value="NAD(P)-binding Rossmann-fold domains"/>
    <property type="match status" value="1"/>
</dbReference>
<feature type="domain" description="NAD-dependent epimerase/dehydratase" evidence="1">
    <location>
        <begin position="4"/>
        <end position="39"/>
    </location>
</feature>
<dbReference type="Pfam" id="PF01370">
    <property type="entry name" value="Epimerase"/>
    <property type="match status" value="1"/>
</dbReference>
<proteinExistence type="predicted"/>
<organism evidence="2 3">
    <name type="scientific">Sphaerisporangium corydalis</name>
    <dbReference type="NCBI Taxonomy" id="1441875"/>
    <lineage>
        <taxon>Bacteria</taxon>
        <taxon>Bacillati</taxon>
        <taxon>Actinomycetota</taxon>
        <taxon>Actinomycetes</taxon>
        <taxon>Streptosporangiales</taxon>
        <taxon>Streptosporangiaceae</taxon>
        <taxon>Sphaerisporangium</taxon>
    </lineage>
</organism>